<dbReference type="PANTHER" id="PTHR34883">
    <property type="entry name" value="SERINE-RICH PROTEIN, PUTATIVE-RELATED-RELATED"/>
    <property type="match status" value="1"/>
</dbReference>
<feature type="chain" id="PRO_5019534099" evidence="2">
    <location>
        <begin position="19"/>
        <end position="282"/>
    </location>
</feature>
<proteinExistence type="predicted"/>
<name>A0A420H7S9_9PEZI</name>
<organism evidence="3 4">
    <name type="scientific">Golovinomyces cichoracearum</name>
    <dbReference type="NCBI Taxonomy" id="62708"/>
    <lineage>
        <taxon>Eukaryota</taxon>
        <taxon>Fungi</taxon>
        <taxon>Dikarya</taxon>
        <taxon>Ascomycota</taxon>
        <taxon>Pezizomycotina</taxon>
        <taxon>Leotiomycetes</taxon>
        <taxon>Erysiphales</taxon>
        <taxon>Erysiphaceae</taxon>
        <taxon>Golovinomyces</taxon>
    </lineage>
</organism>
<dbReference type="PANTHER" id="PTHR34883:SF17">
    <property type="entry name" value="CUPREDOXIN"/>
    <property type="match status" value="1"/>
</dbReference>
<evidence type="ECO:0000256" key="2">
    <source>
        <dbReference type="SAM" id="SignalP"/>
    </source>
</evidence>
<dbReference type="InterPro" id="IPR008972">
    <property type="entry name" value="Cupredoxin"/>
</dbReference>
<dbReference type="CDD" id="cd00920">
    <property type="entry name" value="Cupredoxin"/>
    <property type="match status" value="1"/>
</dbReference>
<feature type="compositionally biased region" description="Polar residues" evidence="1">
    <location>
        <begin position="200"/>
        <end position="209"/>
    </location>
</feature>
<feature type="region of interest" description="Disordered" evidence="1">
    <location>
        <begin position="183"/>
        <end position="262"/>
    </location>
</feature>
<dbReference type="AlphaFoldDB" id="A0A420H7S9"/>
<feature type="compositionally biased region" description="Low complexity" evidence="1">
    <location>
        <begin position="24"/>
        <end position="36"/>
    </location>
</feature>
<feature type="compositionally biased region" description="Low complexity" evidence="1">
    <location>
        <begin position="210"/>
        <end position="219"/>
    </location>
</feature>
<dbReference type="Proteomes" id="UP000285405">
    <property type="component" value="Unassembled WGS sequence"/>
</dbReference>
<dbReference type="OrthoDB" id="5421909at2759"/>
<sequence>MQISFLLLSALNLGSVIAQKIPASTSTSGASDTSSSDPKDGAGQKGANDQIKVHVVRVGANNKTIFEPNKLTANVGEMIQFQFFGGNHTVTQSSFEQPCTPISLVNASIKGFYSGFIPVSASKDNFPTYSVMVENMTPIWIYCAQGQHCQKGMNMVINENLKANASRSLENFSKLAAQSVTVQMKTNKDPTKLASPSKPFPSSGSAQIISPSGTPSKPGSSKDKGDKDSKDDKDGKDSKDNNTPVTTPADPPKPDNPVAASGVRVGTSSAISILVIFLYLVL</sequence>
<feature type="compositionally biased region" description="Basic and acidic residues" evidence="1">
    <location>
        <begin position="220"/>
        <end position="240"/>
    </location>
</feature>
<feature type="region of interest" description="Disordered" evidence="1">
    <location>
        <begin position="24"/>
        <end position="47"/>
    </location>
</feature>
<dbReference type="InterPro" id="IPR052953">
    <property type="entry name" value="Ser-rich/MCO-related"/>
</dbReference>
<dbReference type="SUPFAM" id="SSF49503">
    <property type="entry name" value="Cupredoxins"/>
    <property type="match status" value="1"/>
</dbReference>
<comment type="caution">
    <text evidence="3">The sequence shown here is derived from an EMBL/GenBank/DDBJ whole genome shotgun (WGS) entry which is preliminary data.</text>
</comment>
<feature type="signal peptide" evidence="2">
    <location>
        <begin position="1"/>
        <end position="18"/>
    </location>
</feature>
<gene>
    <name evidence="3" type="ORF">GcC1_220026</name>
</gene>
<keyword evidence="2" id="KW-0732">Signal</keyword>
<dbReference type="Gene3D" id="2.60.40.420">
    <property type="entry name" value="Cupredoxins - blue copper proteins"/>
    <property type="match status" value="1"/>
</dbReference>
<accession>A0A420H7S9</accession>
<dbReference type="EMBL" id="MCBR01022074">
    <property type="protein sequence ID" value="RKF53492.1"/>
    <property type="molecule type" value="Genomic_DNA"/>
</dbReference>
<evidence type="ECO:0000256" key="1">
    <source>
        <dbReference type="SAM" id="MobiDB-lite"/>
    </source>
</evidence>
<evidence type="ECO:0000313" key="4">
    <source>
        <dbReference type="Proteomes" id="UP000285405"/>
    </source>
</evidence>
<reference evidence="3 4" key="1">
    <citation type="journal article" date="2018" name="BMC Genomics">
        <title>Comparative genome analyses reveal sequence features reflecting distinct modes of host-adaptation between dicot and monocot powdery mildew.</title>
        <authorList>
            <person name="Wu Y."/>
            <person name="Ma X."/>
            <person name="Pan Z."/>
            <person name="Kale S.D."/>
            <person name="Song Y."/>
            <person name="King H."/>
            <person name="Zhang Q."/>
            <person name="Presley C."/>
            <person name="Deng X."/>
            <person name="Wei C.I."/>
            <person name="Xiao S."/>
        </authorList>
    </citation>
    <scope>NUCLEOTIDE SEQUENCE [LARGE SCALE GENOMIC DNA]</scope>
    <source>
        <strain evidence="3">UCSC1</strain>
    </source>
</reference>
<protein>
    <submittedName>
        <fullName evidence="3">Putative extracellular serine-rich protein</fullName>
    </submittedName>
</protein>
<evidence type="ECO:0000313" key="3">
    <source>
        <dbReference type="EMBL" id="RKF53492.1"/>
    </source>
</evidence>